<accession>A0AAV1IUG7</accession>
<evidence type="ECO:0000313" key="1">
    <source>
        <dbReference type="EMBL" id="CAK1540822.1"/>
    </source>
</evidence>
<proteinExistence type="predicted"/>
<organism evidence="1 2">
    <name type="scientific">Leptosia nina</name>
    <dbReference type="NCBI Taxonomy" id="320188"/>
    <lineage>
        <taxon>Eukaryota</taxon>
        <taxon>Metazoa</taxon>
        <taxon>Ecdysozoa</taxon>
        <taxon>Arthropoda</taxon>
        <taxon>Hexapoda</taxon>
        <taxon>Insecta</taxon>
        <taxon>Pterygota</taxon>
        <taxon>Neoptera</taxon>
        <taxon>Endopterygota</taxon>
        <taxon>Lepidoptera</taxon>
        <taxon>Glossata</taxon>
        <taxon>Ditrysia</taxon>
        <taxon>Papilionoidea</taxon>
        <taxon>Pieridae</taxon>
        <taxon>Pierinae</taxon>
        <taxon>Leptosia</taxon>
    </lineage>
</organism>
<name>A0AAV1IUG7_9NEOP</name>
<dbReference type="Proteomes" id="UP001497472">
    <property type="component" value="Unassembled WGS sequence"/>
</dbReference>
<dbReference type="AlphaFoldDB" id="A0AAV1IUG7"/>
<protein>
    <submittedName>
        <fullName evidence="1">Uncharacterized protein</fullName>
    </submittedName>
</protein>
<evidence type="ECO:0000313" key="2">
    <source>
        <dbReference type="Proteomes" id="UP001497472"/>
    </source>
</evidence>
<reference evidence="1 2" key="1">
    <citation type="submission" date="2023-11" db="EMBL/GenBank/DDBJ databases">
        <authorList>
            <person name="Okamura Y."/>
        </authorList>
    </citation>
    <scope>NUCLEOTIDE SEQUENCE [LARGE SCALE GENOMIC DNA]</scope>
</reference>
<sequence length="83" mass="9444">MKDKITVAIKQLTPELIECTERCRESFIDGFPTRQFCCDVCDPHLKTRTAQEALRSPSAAEQRPPIERNCFNVVVAQFTTLSL</sequence>
<keyword evidence="2" id="KW-1185">Reference proteome</keyword>
<dbReference type="EMBL" id="CAVLEF010000001">
    <property type="protein sequence ID" value="CAK1540822.1"/>
    <property type="molecule type" value="Genomic_DNA"/>
</dbReference>
<gene>
    <name evidence="1" type="ORF">LNINA_LOCUS843</name>
</gene>
<comment type="caution">
    <text evidence="1">The sequence shown here is derived from an EMBL/GenBank/DDBJ whole genome shotgun (WGS) entry which is preliminary data.</text>
</comment>